<name>A0A2G9TRI2_TELCI</name>
<dbReference type="PROSITE" id="PS50262">
    <property type="entry name" value="G_PROTEIN_RECEP_F1_2"/>
    <property type="match status" value="1"/>
</dbReference>
<keyword evidence="4 5" id="KW-0472">Membrane</keyword>
<accession>A0A2G9TRI2</accession>
<dbReference type="AlphaFoldDB" id="A0A2G9TRI2"/>
<evidence type="ECO:0000256" key="1">
    <source>
        <dbReference type="ARBA" id="ARBA00004370"/>
    </source>
</evidence>
<keyword evidence="8" id="KW-1185">Reference proteome</keyword>
<dbReference type="PRINTS" id="PR00237">
    <property type="entry name" value="GPCRRHODOPSN"/>
</dbReference>
<organism evidence="7 8">
    <name type="scientific">Teladorsagia circumcincta</name>
    <name type="common">Brown stomach worm</name>
    <name type="synonym">Ostertagia circumcincta</name>
    <dbReference type="NCBI Taxonomy" id="45464"/>
    <lineage>
        <taxon>Eukaryota</taxon>
        <taxon>Metazoa</taxon>
        <taxon>Ecdysozoa</taxon>
        <taxon>Nematoda</taxon>
        <taxon>Chromadorea</taxon>
        <taxon>Rhabditida</taxon>
        <taxon>Rhabditina</taxon>
        <taxon>Rhabditomorpha</taxon>
        <taxon>Strongyloidea</taxon>
        <taxon>Trichostrongylidae</taxon>
        <taxon>Teladorsagia</taxon>
    </lineage>
</organism>
<protein>
    <recommendedName>
        <fullName evidence="6">G-protein coupled receptors family 1 profile domain-containing protein</fullName>
    </recommendedName>
</protein>
<sequence length="166" mass="19325">MDDAQKGPVKEWTTFKEGPVKYNSLKQEREILKTFIVKECIEFYENPTVSLYCGAHRHSEMANFSHVCLTEQQQMMNGTPLEYNLQRYIYPAIAVFGILGNVLNLTVLLNPGMRSRANTFLAVLAFADIIFLSLLFPNILANYSFFTFNYYFRYFYFHTKVCDSSM</sequence>
<evidence type="ECO:0000256" key="3">
    <source>
        <dbReference type="ARBA" id="ARBA00022989"/>
    </source>
</evidence>
<dbReference type="InterPro" id="IPR017452">
    <property type="entry name" value="GPCR_Rhodpsn_7TM"/>
</dbReference>
<evidence type="ECO:0000313" key="7">
    <source>
        <dbReference type="EMBL" id="PIO60594.1"/>
    </source>
</evidence>
<proteinExistence type="predicted"/>
<comment type="subcellular location">
    <subcellularLocation>
        <location evidence="1">Membrane</location>
    </subcellularLocation>
</comment>
<dbReference type="InterPro" id="IPR000276">
    <property type="entry name" value="GPCR_Rhodpsn"/>
</dbReference>
<evidence type="ECO:0000313" key="8">
    <source>
        <dbReference type="Proteomes" id="UP000230423"/>
    </source>
</evidence>
<dbReference type="SUPFAM" id="SSF81321">
    <property type="entry name" value="Family A G protein-coupled receptor-like"/>
    <property type="match status" value="1"/>
</dbReference>
<feature type="transmembrane region" description="Helical" evidence="5">
    <location>
        <begin position="121"/>
        <end position="146"/>
    </location>
</feature>
<keyword evidence="2 5" id="KW-0812">Transmembrane</keyword>
<dbReference type="Gene3D" id="1.20.1070.10">
    <property type="entry name" value="Rhodopsin 7-helix transmembrane proteins"/>
    <property type="match status" value="1"/>
</dbReference>
<evidence type="ECO:0000256" key="4">
    <source>
        <dbReference type="ARBA" id="ARBA00023136"/>
    </source>
</evidence>
<dbReference type="GO" id="GO:0004930">
    <property type="term" value="F:G protein-coupled receptor activity"/>
    <property type="evidence" value="ECO:0007669"/>
    <property type="project" value="InterPro"/>
</dbReference>
<keyword evidence="3 5" id="KW-1133">Transmembrane helix</keyword>
<evidence type="ECO:0000259" key="6">
    <source>
        <dbReference type="PROSITE" id="PS50262"/>
    </source>
</evidence>
<dbReference type="PANTHER" id="PTHR46895:SF4">
    <property type="entry name" value="G-PROTEIN COUPLED RECEPTORS FAMILY 1 PROFILE DOMAIN-CONTAINING PROTEIN"/>
    <property type="match status" value="1"/>
</dbReference>
<dbReference type="Proteomes" id="UP000230423">
    <property type="component" value="Unassembled WGS sequence"/>
</dbReference>
<feature type="transmembrane region" description="Helical" evidence="5">
    <location>
        <begin position="88"/>
        <end position="109"/>
    </location>
</feature>
<evidence type="ECO:0000256" key="5">
    <source>
        <dbReference type="SAM" id="Phobius"/>
    </source>
</evidence>
<evidence type="ECO:0000256" key="2">
    <source>
        <dbReference type="ARBA" id="ARBA00022692"/>
    </source>
</evidence>
<dbReference type="GO" id="GO:0016020">
    <property type="term" value="C:membrane"/>
    <property type="evidence" value="ECO:0007669"/>
    <property type="project" value="UniProtKB-SubCell"/>
</dbReference>
<gene>
    <name evidence="7" type="ORF">TELCIR_17907</name>
</gene>
<dbReference type="OrthoDB" id="10011262at2759"/>
<dbReference type="PANTHER" id="PTHR46895">
    <property type="entry name" value="PROTEIN CBG20548-RELATED"/>
    <property type="match status" value="1"/>
</dbReference>
<reference evidence="7 8" key="1">
    <citation type="submission" date="2015-09" db="EMBL/GenBank/DDBJ databases">
        <title>Draft genome of the parasitic nematode Teladorsagia circumcincta isolate WARC Sus (inbred).</title>
        <authorList>
            <person name="Mitreva M."/>
        </authorList>
    </citation>
    <scope>NUCLEOTIDE SEQUENCE [LARGE SCALE GENOMIC DNA]</scope>
    <source>
        <strain evidence="7 8">S</strain>
    </source>
</reference>
<dbReference type="EMBL" id="KZ355135">
    <property type="protein sequence ID" value="PIO60594.1"/>
    <property type="molecule type" value="Genomic_DNA"/>
</dbReference>
<feature type="domain" description="G-protein coupled receptors family 1 profile" evidence="6">
    <location>
        <begin position="100"/>
        <end position="166"/>
    </location>
</feature>